<dbReference type="KEGG" id="aht:ANTHELSMS3_02689"/>
<organism evidence="1 2">
    <name type="scientific">Antarctobacter heliothermus</name>
    <dbReference type="NCBI Taxonomy" id="74033"/>
    <lineage>
        <taxon>Bacteria</taxon>
        <taxon>Pseudomonadati</taxon>
        <taxon>Pseudomonadota</taxon>
        <taxon>Alphaproteobacteria</taxon>
        <taxon>Rhodobacterales</taxon>
        <taxon>Roseobacteraceae</taxon>
        <taxon>Antarctobacter</taxon>
    </lineage>
</organism>
<evidence type="ECO:0000313" key="1">
    <source>
        <dbReference type="EMBL" id="ASP21344.1"/>
    </source>
</evidence>
<proteinExistence type="predicted"/>
<dbReference type="AlphaFoldDB" id="A0A222E550"/>
<dbReference type="RefSeq" id="WP_094035273.1">
    <property type="nucleotide sequence ID" value="NZ_CP022540.1"/>
</dbReference>
<protein>
    <recommendedName>
        <fullName evidence="3">SnoaL-like domain-containing protein</fullName>
    </recommendedName>
</protein>
<evidence type="ECO:0008006" key="3">
    <source>
        <dbReference type="Google" id="ProtNLM"/>
    </source>
</evidence>
<accession>A0A222E550</accession>
<name>A0A222E550_9RHOB</name>
<keyword evidence="2" id="KW-1185">Reference proteome</keyword>
<sequence>MTATSPTDIYQASLDAMASMFFSGDMSRLQDLISVPLTIHMADGSLQIERLEDVVFMLSEQRDNLLNLGTTEYHRICVDARYLDPAATQISGRHKTYVMRGATYLLEPFICEMDLTKDAALWRVSLLRCNMNNSDYTVIGTRTLERLRSGRRI</sequence>
<evidence type="ECO:0000313" key="2">
    <source>
        <dbReference type="Proteomes" id="UP000203589"/>
    </source>
</evidence>
<reference evidence="1 2" key="1">
    <citation type="submission" date="2017-07" db="EMBL/GenBank/DDBJ databases">
        <title>Genome Sequence of Antarctobacter heliothermus Strain SMS3 Isolated from a culture of the Diatom Skeletonema marinoi.</title>
        <authorList>
            <person name="Topel M."/>
            <person name="Pinder M.I.M."/>
            <person name="Johansson O.N."/>
            <person name="Kourtchenko O."/>
            <person name="Godhe A."/>
            <person name="Clarke A.K."/>
        </authorList>
    </citation>
    <scope>NUCLEOTIDE SEQUENCE [LARGE SCALE GENOMIC DNA]</scope>
    <source>
        <strain evidence="1 2">SMS3</strain>
    </source>
</reference>
<gene>
    <name evidence="1" type="ORF">ANTHELSMS3_02689</name>
</gene>
<dbReference type="Proteomes" id="UP000203589">
    <property type="component" value="Chromosome"/>
</dbReference>
<dbReference type="EMBL" id="CP022540">
    <property type="protein sequence ID" value="ASP21344.1"/>
    <property type="molecule type" value="Genomic_DNA"/>
</dbReference>
<dbReference type="OrthoDB" id="7717972at2"/>